<feature type="region of interest" description="Disordered" evidence="1">
    <location>
        <begin position="64"/>
        <end position="113"/>
    </location>
</feature>
<accession>A0A8T0MHX4</accession>
<gene>
    <name evidence="2" type="ORF">PVAP13_9NG129400</name>
</gene>
<dbReference type="EMBL" id="CM029054">
    <property type="protein sequence ID" value="KAG2535682.1"/>
    <property type="molecule type" value="Genomic_DNA"/>
</dbReference>
<feature type="region of interest" description="Disordered" evidence="1">
    <location>
        <begin position="1"/>
        <end position="47"/>
    </location>
</feature>
<dbReference type="AlphaFoldDB" id="A0A8T0MHX4"/>
<name>A0A8T0MHX4_PANVG</name>
<reference evidence="2" key="1">
    <citation type="submission" date="2020-05" db="EMBL/GenBank/DDBJ databases">
        <title>WGS assembly of Panicum virgatum.</title>
        <authorList>
            <person name="Lovell J.T."/>
            <person name="Jenkins J."/>
            <person name="Shu S."/>
            <person name="Juenger T.E."/>
            <person name="Schmutz J."/>
        </authorList>
    </citation>
    <scope>NUCLEOTIDE SEQUENCE</scope>
    <source>
        <strain evidence="2">AP13</strain>
    </source>
</reference>
<comment type="caution">
    <text evidence="2">The sequence shown here is derived from an EMBL/GenBank/DDBJ whole genome shotgun (WGS) entry which is preliminary data.</text>
</comment>
<evidence type="ECO:0000313" key="2">
    <source>
        <dbReference type="EMBL" id="KAG2535682.1"/>
    </source>
</evidence>
<sequence>MARARAMPPAPAPVVVRTQTGTSGAERGALAPGFPGRPPSASGRPLFPPAPGVRVVWRGVWGQGGAAAPGPGRRARSSARAAPATPPRRGLYTPPSQPYRSTTTASPSPLLPLPHRELAARSSPRIAPATPVTALPLTALCLLGRAPSPPLSLPGTVLSDPPGIARPAIRSRIRALPPRIRPDLAEVGRGFL</sequence>
<keyword evidence="3" id="KW-1185">Reference proteome</keyword>
<proteinExistence type="predicted"/>
<evidence type="ECO:0000256" key="1">
    <source>
        <dbReference type="SAM" id="MobiDB-lite"/>
    </source>
</evidence>
<dbReference type="Proteomes" id="UP000823388">
    <property type="component" value="Chromosome 9N"/>
</dbReference>
<protein>
    <submittedName>
        <fullName evidence="2">Uncharacterized protein</fullName>
    </submittedName>
</protein>
<organism evidence="2 3">
    <name type="scientific">Panicum virgatum</name>
    <name type="common">Blackwell switchgrass</name>
    <dbReference type="NCBI Taxonomy" id="38727"/>
    <lineage>
        <taxon>Eukaryota</taxon>
        <taxon>Viridiplantae</taxon>
        <taxon>Streptophyta</taxon>
        <taxon>Embryophyta</taxon>
        <taxon>Tracheophyta</taxon>
        <taxon>Spermatophyta</taxon>
        <taxon>Magnoliopsida</taxon>
        <taxon>Liliopsida</taxon>
        <taxon>Poales</taxon>
        <taxon>Poaceae</taxon>
        <taxon>PACMAD clade</taxon>
        <taxon>Panicoideae</taxon>
        <taxon>Panicodae</taxon>
        <taxon>Paniceae</taxon>
        <taxon>Panicinae</taxon>
        <taxon>Panicum</taxon>
        <taxon>Panicum sect. Hiantes</taxon>
    </lineage>
</organism>
<evidence type="ECO:0000313" key="3">
    <source>
        <dbReference type="Proteomes" id="UP000823388"/>
    </source>
</evidence>
<feature type="compositionally biased region" description="Low complexity" evidence="1">
    <location>
        <begin position="1"/>
        <end position="17"/>
    </location>
</feature>
<feature type="compositionally biased region" description="Low complexity" evidence="1">
    <location>
        <begin position="68"/>
        <end position="90"/>
    </location>
</feature>